<organism evidence="7 8">
    <name type="scientific">Rhizobium leguminosarum</name>
    <dbReference type="NCBI Taxonomy" id="384"/>
    <lineage>
        <taxon>Bacteria</taxon>
        <taxon>Pseudomonadati</taxon>
        <taxon>Pseudomonadota</taxon>
        <taxon>Alphaproteobacteria</taxon>
        <taxon>Hyphomicrobiales</taxon>
        <taxon>Rhizobiaceae</taxon>
        <taxon>Rhizobium/Agrobacterium group</taxon>
        <taxon>Rhizobium</taxon>
    </lineage>
</organism>
<comment type="caution">
    <text evidence="7">The sequence shown here is derived from an EMBL/GenBank/DDBJ whole genome shotgun (WGS) entry which is preliminary data.</text>
</comment>
<keyword evidence="3" id="KW-0067">ATP-binding</keyword>
<keyword evidence="2" id="KW-0378">Hydrolase</keyword>
<dbReference type="InterPro" id="IPR003778">
    <property type="entry name" value="CT_A_B"/>
</dbReference>
<dbReference type="NCBIfam" id="TIGR00724">
    <property type="entry name" value="urea_amlyse_rel"/>
    <property type="match status" value="1"/>
</dbReference>
<feature type="region of interest" description="Disordered" evidence="4">
    <location>
        <begin position="207"/>
        <end position="231"/>
    </location>
</feature>
<protein>
    <submittedName>
        <fullName evidence="7">KipI family sensor histidine kinase inhibitor</fullName>
    </submittedName>
</protein>
<evidence type="ECO:0000256" key="1">
    <source>
        <dbReference type="ARBA" id="ARBA00022741"/>
    </source>
</evidence>
<dbReference type="InterPro" id="IPR003833">
    <property type="entry name" value="CT_C_D"/>
</dbReference>
<dbReference type="AlphaFoldDB" id="A0A7Z0IXZ4"/>
<dbReference type="GO" id="GO:0005524">
    <property type="term" value="F:ATP binding"/>
    <property type="evidence" value="ECO:0007669"/>
    <property type="project" value="UniProtKB-KW"/>
</dbReference>
<gene>
    <name evidence="7" type="ORF">GGI64_002121</name>
</gene>
<evidence type="ECO:0000259" key="5">
    <source>
        <dbReference type="SMART" id="SM00796"/>
    </source>
</evidence>
<dbReference type="EMBL" id="JACBZV010000002">
    <property type="protein sequence ID" value="NYJ11074.1"/>
    <property type="molecule type" value="Genomic_DNA"/>
</dbReference>
<dbReference type="SUPFAM" id="SSF50891">
    <property type="entry name" value="Cyclophilin-like"/>
    <property type="match status" value="2"/>
</dbReference>
<dbReference type="Pfam" id="PF02626">
    <property type="entry name" value="CT_A_B"/>
    <property type="match status" value="1"/>
</dbReference>
<accession>A0A7Z0IXZ4</accession>
<dbReference type="Pfam" id="PF02682">
    <property type="entry name" value="CT_C_D"/>
    <property type="match status" value="1"/>
</dbReference>
<keyword evidence="1" id="KW-0547">Nucleotide-binding</keyword>
<evidence type="ECO:0000256" key="4">
    <source>
        <dbReference type="SAM" id="MobiDB-lite"/>
    </source>
</evidence>
<dbReference type="SUPFAM" id="SSF160467">
    <property type="entry name" value="PH0987 N-terminal domain-like"/>
    <property type="match status" value="1"/>
</dbReference>
<dbReference type="RefSeq" id="WP_179611370.1">
    <property type="nucleotide sequence ID" value="NZ_JACBZV010000002.1"/>
</dbReference>
<sequence>MSENIRFLPSGSTSMLVELDGLQEALNLLDSLRAQLPLGVRDLIPAARTIMVDYDPAIVSSDALVQLISNLDLSAQAARHGETFEIPVIYDGEDLRDVADHLGCTQTEVIRHHTEATFTVAFTGFAPGFAYMTSDDPIFNVPRRGTPRVRIPAGSVALAGRFGGVYPSDSPGGWQLIGRTPLKMWDLSRERAALLTPGDRVRFMDLERTGASKSPKPAKSLPKKRSPEKGGIRVIRADRPALYQDLGRGGCSGQGVSTSGAMDRESFRRANLAVGNAQTEGAIEIAFGCFELRADRPITVAVTGATCPLTIRTASGQQLRATHGEAIALDEGDELVLGFPDRGSRSYLALRGGFAVDPVLGSVSVDTLAKIGPDPITEGDFVIPAGRHAHAVGLGGPSPQLPDDKLPVTLDVILGPRVDWFTPNGVETFLEQEWVVTPESSRIGIRLAGARTIERIDDAELQSEATVLGAIQVPHSGQPVLFAADHPLTGGYPVIAVVAAHHLDLAGQLPIGARIRFKAAGGKDHIVGEIGR</sequence>
<proteinExistence type="predicted"/>
<dbReference type="Proteomes" id="UP000535276">
    <property type="component" value="Unassembled WGS sequence"/>
</dbReference>
<dbReference type="Gene3D" id="2.40.100.10">
    <property type="entry name" value="Cyclophilin-like"/>
    <property type="match status" value="2"/>
</dbReference>
<reference evidence="7 8" key="1">
    <citation type="submission" date="2020-07" db="EMBL/GenBank/DDBJ databases">
        <title>Genomic Encyclopedia of Type Strains, Phase IV (KMG-V): Genome sequencing to study the core and pangenomes of soil and plant-associated prokaryotes.</title>
        <authorList>
            <person name="Whitman W."/>
        </authorList>
    </citation>
    <scope>NUCLEOTIDE SEQUENCE [LARGE SCALE GENOMIC DNA]</scope>
    <source>
        <strain evidence="7 8">SEMIA 4052</strain>
    </source>
</reference>
<dbReference type="Gene3D" id="3.30.1360.40">
    <property type="match status" value="1"/>
</dbReference>
<evidence type="ECO:0000259" key="6">
    <source>
        <dbReference type="SMART" id="SM00797"/>
    </source>
</evidence>
<dbReference type="PANTHER" id="PTHR43309">
    <property type="entry name" value="5-OXOPROLINASE SUBUNIT C"/>
    <property type="match status" value="1"/>
</dbReference>
<feature type="domain" description="Carboxyltransferase" evidence="6">
    <location>
        <begin position="253"/>
        <end position="530"/>
    </location>
</feature>
<evidence type="ECO:0000256" key="3">
    <source>
        <dbReference type="ARBA" id="ARBA00022840"/>
    </source>
</evidence>
<feature type="domain" description="Carboxyltransferase" evidence="5">
    <location>
        <begin position="5"/>
        <end position="195"/>
    </location>
</feature>
<dbReference type="InterPro" id="IPR029000">
    <property type="entry name" value="Cyclophilin-like_dom_sf"/>
</dbReference>
<dbReference type="InterPro" id="IPR052708">
    <property type="entry name" value="PxpC"/>
</dbReference>
<dbReference type="GO" id="GO:0016787">
    <property type="term" value="F:hydrolase activity"/>
    <property type="evidence" value="ECO:0007669"/>
    <property type="project" value="UniProtKB-KW"/>
</dbReference>
<evidence type="ECO:0000313" key="7">
    <source>
        <dbReference type="EMBL" id="NYJ11074.1"/>
    </source>
</evidence>
<evidence type="ECO:0000256" key="2">
    <source>
        <dbReference type="ARBA" id="ARBA00022801"/>
    </source>
</evidence>
<evidence type="ECO:0000313" key="8">
    <source>
        <dbReference type="Proteomes" id="UP000535276"/>
    </source>
</evidence>
<dbReference type="SMART" id="SM00797">
    <property type="entry name" value="AHS2"/>
    <property type="match status" value="1"/>
</dbReference>
<name>A0A7Z0IXZ4_RHILE</name>
<dbReference type="SMART" id="SM00796">
    <property type="entry name" value="AHS1"/>
    <property type="match status" value="1"/>
</dbReference>
<dbReference type="PANTHER" id="PTHR43309:SF3">
    <property type="entry name" value="5-OXOPROLINASE SUBUNIT C"/>
    <property type="match status" value="1"/>
</dbReference>